<protein>
    <submittedName>
        <fullName evidence="1">Uncharacterized protein</fullName>
    </submittedName>
</protein>
<accession>A0A368UAR1</accession>
<evidence type="ECO:0000313" key="2">
    <source>
        <dbReference type="Proteomes" id="UP000253215"/>
    </source>
</evidence>
<dbReference type="Proteomes" id="UP000253215">
    <property type="component" value="Unassembled WGS sequence"/>
</dbReference>
<dbReference type="AlphaFoldDB" id="A0A368UAR1"/>
<proteinExistence type="predicted"/>
<reference evidence="1 2" key="1">
    <citation type="journal article" date="2018" name="Sci. Rep.">
        <title>Network-guided genomic and metagenomic analysis of the faecal microbiota of the critically endangered kakapo.</title>
        <authorList>
            <person name="Waite D.W."/>
            <person name="Dsouza M."/>
            <person name="Sekiguchi Y."/>
            <person name="Hugenholtz P."/>
            <person name="Taylor M.W."/>
        </authorList>
    </citation>
    <scope>NUCLEOTIDE SEQUENCE [LARGE SCALE GENOMIC DNA]</scope>
    <source>
        <strain evidence="1 2">BI02</strain>
    </source>
</reference>
<sequence length="62" mass="7119">MKLEAYHMKKIVLTDVDGNVFTGTSYFCDKEDYDANEDGLEMVVDGNFIIFYQSEIKSIEVV</sequence>
<organism evidence="1 2">
    <name type="scientific">Streptococcus gallolyticus</name>
    <dbReference type="NCBI Taxonomy" id="315405"/>
    <lineage>
        <taxon>Bacteria</taxon>
        <taxon>Bacillati</taxon>
        <taxon>Bacillota</taxon>
        <taxon>Bacilli</taxon>
        <taxon>Lactobacillales</taxon>
        <taxon>Streptococcaceae</taxon>
        <taxon>Streptococcus</taxon>
    </lineage>
</organism>
<name>A0A368UAR1_9STRE</name>
<comment type="caution">
    <text evidence="1">The sequence shown here is derived from an EMBL/GenBank/DDBJ whole genome shotgun (WGS) entry which is preliminary data.</text>
</comment>
<gene>
    <name evidence="1" type="ORF">CAC02_10420</name>
</gene>
<dbReference type="EMBL" id="NETH01000079">
    <property type="protein sequence ID" value="RCW16124.1"/>
    <property type="molecule type" value="Genomic_DNA"/>
</dbReference>
<evidence type="ECO:0000313" key="1">
    <source>
        <dbReference type="EMBL" id="RCW16124.1"/>
    </source>
</evidence>